<dbReference type="SUPFAM" id="SSF50118">
    <property type="entry name" value="Cell growth inhibitor/plasmid maintenance toxic component"/>
    <property type="match status" value="1"/>
</dbReference>
<evidence type="ECO:0008006" key="3">
    <source>
        <dbReference type="Google" id="ProtNLM"/>
    </source>
</evidence>
<accession>A0A5N5U4P7</accession>
<proteinExistence type="predicted"/>
<comment type="caution">
    <text evidence="1">The sequence shown here is derived from an EMBL/GenBank/DDBJ whole genome shotgun (WGS) entry which is preliminary data.</text>
</comment>
<organism evidence="1 2">
    <name type="scientific">Halosegnis rubeus</name>
    <dbReference type="NCBI Taxonomy" id="2212850"/>
    <lineage>
        <taxon>Archaea</taxon>
        <taxon>Methanobacteriati</taxon>
        <taxon>Methanobacteriota</taxon>
        <taxon>Stenosarchaea group</taxon>
        <taxon>Halobacteria</taxon>
        <taxon>Halobacteriales</taxon>
        <taxon>Natronomonadaceae</taxon>
        <taxon>Halosegnis</taxon>
    </lineage>
</organism>
<dbReference type="EMBL" id="QMDY01000012">
    <property type="protein sequence ID" value="KAB7513513.1"/>
    <property type="molecule type" value="Genomic_DNA"/>
</dbReference>
<gene>
    <name evidence="1" type="ORF">DP108_13075</name>
</gene>
<evidence type="ECO:0000313" key="2">
    <source>
        <dbReference type="Proteomes" id="UP000326207"/>
    </source>
</evidence>
<dbReference type="RefSeq" id="WP_152156378.1">
    <property type="nucleotide sequence ID" value="NZ_QMDY01000012.1"/>
</dbReference>
<evidence type="ECO:0000313" key="1">
    <source>
        <dbReference type="EMBL" id="KAB7513513.1"/>
    </source>
</evidence>
<dbReference type="Proteomes" id="UP000326207">
    <property type="component" value="Unassembled WGS sequence"/>
</dbReference>
<dbReference type="AlphaFoldDB" id="A0A5N5U4P7"/>
<name>A0A5N5U4P7_9EURY</name>
<sequence>MHPKRGDIVRSTDPFKLGTERQRPWLIINTDAHPFDEEQFIALAVTTKQYEPSVPLSDDVWVTGGVPRNSFVSPWAIHSPRVEDLVAWQGRVTDDYVTRVVEEVQTYP</sequence>
<protein>
    <recommendedName>
        <fullName evidence="3">Type II toxin-antitoxin system PemK/MazF family toxin</fullName>
    </recommendedName>
</protein>
<reference evidence="1 2" key="1">
    <citation type="submission" date="2019-10" db="EMBL/GenBank/DDBJ databases">
        <title>Unraveling microbial dark matter from salterns through culturing: the case of the genus Halosegnis.</title>
        <authorList>
            <person name="Duran-Viseras A."/>
            <person name="Andrei A.-S."/>
            <person name="Vera-Gargallo B."/>
            <person name="Ghai R."/>
            <person name="Sanchez-Porro C."/>
            <person name="Ventosa A."/>
        </authorList>
    </citation>
    <scope>NUCLEOTIDE SEQUENCE [LARGE SCALE GENOMIC DNA]</scope>
    <source>
        <strain evidence="1 2">F19-13</strain>
    </source>
</reference>